<accession>A0A6P8B854</accession>
<dbReference type="KEGG" id="pgri:PgNI_05304"/>
<dbReference type="Proteomes" id="UP000515153">
    <property type="component" value="Chromosome I"/>
</dbReference>
<dbReference type="InterPro" id="IPR012338">
    <property type="entry name" value="Beta-lactam/transpept-like"/>
</dbReference>
<name>A0A6P8B854_PYRGI</name>
<dbReference type="Pfam" id="PF00144">
    <property type="entry name" value="Beta-lactamase"/>
    <property type="match status" value="1"/>
</dbReference>
<dbReference type="Gene3D" id="3.40.710.10">
    <property type="entry name" value="DD-peptidase/beta-lactamase superfamily"/>
    <property type="match status" value="1"/>
</dbReference>
<gene>
    <name evidence="3" type="ORF">PgNI_05304</name>
</gene>
<dbReference type="SUPFAM" id="SSF56601">
    <property type="entry name" value="beta-lactamase/transpeptidase-like"/>
    <property type="match status" value="1"/>
</dbReference>
<dbReference type="GeneID" id="41960246"/>
<evidence type="ECO:0000313" key="2">
    <source>
        <dbReference type="Proteomes" id="UP000515153"/>
    </source>
</evidence>
<organism evidence="2 3">
    <name type="scientific">Pyricularia grisea</name>
    <name type="common">Crabgrass-specific blast fungus</name>
    <name type="synonym">Magnaporthe grisea</name>
    <dbReference type="NCBI Taxonomy" id="148305"/>
    <lineage>
        <taxon>Eukaryota</taxon>
        <taxon>Fungi</taxon>
        <taxon>Dikarya</taxon>
        <taxon>Ascomycota</taxon>
        <taxon>Pezizomycotina</taxon>
        <taxon>Sordariomycetes</taxon>
        <taxon>Sordariomycetidae</taxon>
        <taxon>Magnaporthales</taxon>
        <taxon>Pyriculariaceae</taxon>
        <taxon>Pyricularia</taxon>
    </lineage>
</organism>
<evidence type="ECO:0000313" key="3">
    <source>
        <dbReference type="RefSeq" id="XP_030983313.1"/>
    </source>
</evidence>
<evidence type="ECO:0000259" key="1">
    <source>
        <dbReference type="Pfam" id="PF00144"/>
    </source>
</evidence>
<dbReference type="InterPro" id="IPR001466">
    <property type="entry name" value="Beta-lactam-related"/>
</dbReference>
<dbReference type="AlphaFoldDB" id="A0A6P8B854"/>
<reference evidence="3" key="2">
    <citation type="submission" date="2019-10" db="EMBL/GenBank/DDBJ databases">
        <authorList>
            <consortium name="NCBI Genome Project"/>
        </authorList>
    </citation>
    <scope>NUCLEOTIDE SEQUENCE</scope>
    <source>
        <strain evidence="3">NI907</strain>
    </source>
</reference>
<dbReference type="InterPro" id="IPR050789">
    <property type="entry name" value="Diverse_Enzym_Activities"/>
</dbReference>
<proteinExistence type="predicted"/>
<reference evidence="3" key="3">
    <citation type="submission" date="2025-08" db="UniProtKB">
        <authorList>
            <consortium name="RefSeq"/>
        </authorList>
    </citation>
    <scope>IDENTIFICATION</scope>
    <source>
        <strain evidence="3">NI907</strain>
    </source>
</reference>
<keyword evidence="2" id="KW-1185">Reference proteome</keyword>
<dbReference type="PANTHER" id="PTHR43283">
    <property type="entry name" value="BETA-LACTAMASE-RELATED"/>
    <property type="match status" value="1"/>
</dbReference>
<sequence>MPFSAEAVSSLKAMVDAACADPLTDIPGAVVVMVNRAGEELLAHAAGVRGVSGAADGKREPMTLDTVFWIASCTKLLAGIACMQLVERGVLRLDDGDQIEELCPELARLKVLGKDGVLVDKTNKISLRMLLSHTAGFGYTFFNERLRDWALPTGVDEFSGRREDVLLPLLFQPGEGWEYGVGIDWAGIALERVTGLKLNDYLQQNVFQPLGIKDMAMVPGDDMRSRLAYMHHREADGKLRARDHLLRAPLVIDIDNKTDMARLHNSGGAGLFATVQEYCKVLATILNDGKSPTTGAQILRPDTIAEMFKNQIPHLPDFARQGIPAAKPDLTNPIAEIYPVEGRPPQGWGLTFLQPIGAEAGTVCWAGLPNLWWWLNREKGIAGLVATQILPFVDPKVMALWFGVQGASYAALG</sequence>
<feature type="domain" description="Beta-lactamase-related" evidence="1">
    <location>
        <begin position="20"/>
        <end position="392"/>
    </location>
</feature>
<reference evidence="2 3" key="1">
    <citation type="journal article" date="2019" name="Mol. Biol. Evol.">
        <title>Blast fungal genomes show frequent chromosomal changes, gene gains and losses, and effector gene turnover.</title>
        <authorList>
            <person name="Gomez Luciano L.B."/>
            <person name="Jason Tsai I."/>
            <person name="Chuma I."/>
            <person name="Tosa Y."/>
            <person name="Chen Y.H."/>
            <person name="Li J.Y."/>
            <person name="Li M.Y."/>
            <person name="Jade Lu M.Y."/>
            <person name="Nakayashiki H."/>
            <person name="Li W.H."/>
        </authorList>
    </citation>
    <scope>NUCLEOTIDE SEQUENCE [LARGE SCALE GENOMIC DNA]</scope>
    <source>
        <strain evidence="2 3">NI907</strain>
    </source>
</reference>
<dbReference type="RefSeq" id="XP_030983313.1">
    <property type="nucleotide sequence ID" value="XM_031125337.1"/>
</dbReference>
<protein>
    <recommendedName>
        <fullName evidence="1">Beta-lactamase-related domain-containing protein</fullName>
    </recommendedName>
</protein>
<dbReference type="PANTHER" id="PTHR43283:SF3">
    <property type="entry name" value="BETA-LACTAMASE FAMILY PROTEIN (AFU_ORTHOLOGUE AFUA_5G07500)"/>
    <property type="match status" value="1"/>
</dbReference>